<dbReference type="Proteomes" id="UP001569154">
    <property type="component" value="Unassembled WGS sequence"/>
</dbReference>
<feature type="transmembrane region" description="Helical" evidence="1">
    <location>
        <begin position="322"/>
        <end position="342"/>
    </location>
</feature>
<feature type="transmembrane region" description="Helical" evidence="1">
    <location>
        <begin position="239"/>
        <end position="260"/>
    </location>
</feature>
<gene>
    <name evidence="2" type="ORF">ACED35_01495</name>
</gene>
<feature type="transmembrane region" description="Helical" evidence="1">
    <location>
        <begin position="88"/>
        <end position="108"/>
    </location>
</feature>
<dbReference type="Pfam" id="PF14897">
    <property type="entry name" value="EpsG"/>
    <property type="match status" value="1"/>
</dbReference>
<dbReference type="RefSeq" id="WP_017014166.1">
    <property type="nucleotide sequence ID" value="NZ_AJYG02000047.1"/>
</dbReference>
<keyword evidence="1" id="KW-1133">Transmembrane helix</keyword>
<dbReference type="EMBL" id="JBGONM010000002">
    <property type="protein sequence ID" value="MEZ8079765.1"/>
    <property type="molecule type" value="Genomic_DNA"/>
</dbReference>
<feature type="transmembrane region" description="Helical" evidence="1">
    <location>
        <begin position="195"/>
        <end position="215"/>
    </location>
</feature>
<evidence type="ECO:0000256" key="1">
    <source>
        <dbReference type="SAM" id="Phobius"/>
    </source>
</evidence>
<evidence type="ECO:0000313" key="2">
    <source>
        <dbReference type="EMBL" id="MEZ8079765.1"/>
    </source>
</evidence>
<feature type="transmembrane region" description="Helical" evidence="1">
    <location>
        <begin position="275"/>
        <end position="292"/>
    </location>
</feature>
<keyword evidence="3" id="KW-1185">Reference proteome</keyword>
<protein>
    <submittedName>
        <fullName evidence="2">EpsG family protein</fullName>
    </submittedName>
</protein>
<feature type="transmembrane region" description="Helical" evidence="1">
    <location>
        <begin position="26"/>
        <end position="51"/>
    </location>
</feature>
<feature type="transmembrane region" description="Helical" evidence="1">
    <location>
        <begin position="157"/>
        <end position="183"/>
    </location>
</feature>
<keyword evidence="1" id="KW-0812">Transmembrane</keyword>
<proteinExistence type="predicted"/>
<feature type="transmembrane region" description="Helical" evidence="1">
    <location>
        <begin position="113"/>
        <end position="130"/>
    </location>
</feature>
<accession>A0ABV4KY06</accession>
<name>A0ABV4KY06_9GAMM</name>
<keyword evidence="1" id="KW-0472">Membrane</keyword>
<sequence length="355" mass="42019">MFYLLTFFFLFVTIYTLDRSYGVSKYLISCIFIFGFAIIPSAQLSIGTDYFSYLEHYKNGAELYLYNKEYLFYFINYLVKVFDISPQYVFVLTSFIQASTLALIILLLKEKKYSILIVFFLYFFVSNMYHNQMNVLRSYLSIYFGIYALLSRFRGDVFLPLVFFSFALISHKIAFIYLPFLLFTDAFYKAVYRNLGTLLLVASLLAATSIPYGIIEDVVKIFIPRYSNYFEAGANVSQWSLVNLLTKLYYLPLVFIFFVFREEMSDSITDFDKKILVVGSIGFVLIIVAYTNPVFSRLIHYFIFFSIFFYYWVLKFLFEKNFYLYVIGIMYLLFPYVIKVVILPSKEFLFETIVF</sequence>
<evidence type="ECO:0000313" key="3">
    <source>
        <dbReference type="Proteomes" id="UP001569154"/>
    </source>
</evidence>
<dbReference type="InterPro" id="IPR049458">
    <property type="entry name" value="EpsG-like"/>
</dbReference>
<reference evidence="2 3" key="1">
    <citation type="submission" date="2024-06" db="EMBL/GenBank/DDBJ databases">
        <authorList>
            <person name="Steensen K."/>
            <person name="Seneca J."/>
            <person name="Bartlau N."/>
            <person name="Yu A.X."/>
            <person name="Polz M.F."/>
        </authorList>
    </citation>
    <scope>NUCLEOTIDE SEQUENCE [LARGE SCALE GENOMIC DNA]</scope>
    <source>
        <strain evidence="2 3">1F260</strain>
    </source>
</reference>
<comment type="caution">
    <text evidence="2">The sequence shown here is derived from an EMBL/GenBank/DDBJ whole genome shotgun (WGS) entry which is preliminary data.</text>
</comment>
<feature type="transmembrane region" description="Helical" evidence="1">
    <location>
        <begin position="298"/>
        <end position="317"/>
    </location>
</feature>
<organism evidence="2 3">
    <name type="scientific">Enterovibrio norvegicus</name>
    <dbReference type="NCBI Taxonomy" id="188144"/>
    <lineage>
        <taxon>Bacteria</taxon>
        <taxon>Pseudomonadati</taxon>
        <taxon>Pseudomonadota</taxon>
        <taxon>Gammaproteobacteria</taxon>
        <taxon>Vibrionales</taxon>
        <taxon>Vibrionaceae</taxon>
        <taxon>Enterovibrio</taxon>
    </lineage>
</organism>